<dbReference type="SUPFAM" id="SSF55920">
    <property type="entry name" value="Creatinase/aminopeptidase"/>
    <property type="match status" value="1"/>
</dbReference>
<keyword evidence="8" id="KW-0378">Hydrolase</keyword>
<evidence type="ECO:0000256" key="2">
    <source>
        <dbReference type="ARBA" id="ARBA00001936"/>
    </source>
</evidence>
<evidence type="ECO:0000313" key="15">
    <source>
        <dbReference type="EMBL" id="KAJ3057386.1"/>
    </source>
</evidence>
<evidence type="ECO:0000256" key="7">
    <source>
        <dbReference type="ARBA" id="ARBA00022723"/>
    </source>
</evidence>
<keyword evidence="6" id="KW-0645">Protease</keyword>
<evidence type="ECO:0000256" key="10">
    <source>
        <dbReference type="ARBA" id="ARBA00023211"/>
    </source>
</evidence>
<dbReference type="InterPro" id="IPR001131">
    <property type="entry name" value="Peptidase_M24B_aminopep-P_CS"/>
</dbReference>
<dbReference type="EMBL" id="JADGJD010000004">
    <property type="protein sequence ID" value="KAJ3057386.1"/>
    <property type="molecule type" value="Genomic_DNA"/>
</dbReference>
<keyword evidence="7 11" id="KW-0479">Metal-binding</keyword>
<reference evidence="15" key="1">
    <citation type="submission" date="2020-05" db="EMBL/GenBank/DDBJ databases">
        <title>Phylogenomic resolution of chytrid fungi.</title>
        <authorList>
            <person name="Stajich J.E."/>
            <person name="Amses K."/>
            <person name="Simmons R."/>
            <person name="Seto K."/>
            <person name="Myers J."/>
            <person name="Bonds A."/>
            <person name="Quandt C.A."/>
            <person name="Barry K."/>
            <person name="Liu P."/>
            <person name="Grigoriev I."/>
            <person name="Longcore J.E."/>
            <person name="James T.Y."/>
        </authorList>
    </citation>
    <scope>NUCLEOTIDE SEQUENCE</scope>
    <source>
        <strain evidence="15">JEL0318</strain>
    </source>
</reference>
<protein>
    <recommendedName>
        <fullName evidence="4">Xaa-Pro aminopeptidase</fullName>
        <ecNumber evidence="4">3.4.11.9</ecNumber>
    </recommendedName>
</protein>
<proteinExistence type="inferred from homology"/>
<dbReference type="Pfam" id="PF16189">
    <property type="entry name" value="Creatinase_N_2"/>
    <property type="match status" value="1"/>
</dbReference>
<evidence type="ECO:0000259" key="14">
    <source>
        <dbReference type="Pfam" id="PF16188"/>
    </source>
</evidence>
<dbReference type="Proteomes" id="UP001212841">
    <property type="component" value="Unassembled WGS sequence"/>
</dbReference>
<dbReference type="InterPro" id="IPR000994">
    <property type="entry name" value="Pept_M24"/>
</dbReference>
<dbReference type="InterPro" id="IPR032416">
    <property type="entry name" value="Peptidase_M24_C"/>
</dbReference>
<evidence type="ECO:0000256" key="6">
    <source>
        <dbReference type="ARBA" id="ARBA00022670"/>
    </source>
</evidence>
<dbReference type="SUPFAM" id="SSF53092">
    <property type="entry name" value="Creatinase/prolidase N-terminal domain"/>
    <property type="match status" value="1"/>
</dbReference>
<feature type="domain" description="Peptidase M24 C-terminal" evidence="14">
    <location>
        <begin position="562"/>
        <end position="623"/>
    </location>
</feature>
<dbReference type="GO" id="GO:0006508">
    <property type="term" value="P:proteolysis"/>
    <property type="evidence" value="ECO:0007669"/>
    <property type="project" value="UniProtKB-KW"/>
</dbReference>
<comment type="cofactor">
    <cofactor evidence="2">
        <name>Mn(2+)</name>
        <dbReference type="ChEBI" id="CHEBI:29035"/>
    </cofactor>
</comment>
<comment type="similarity">
    <text evidence="3 11">Belongs to the peptidase M24B family.</text>
</comment>
<dbReference type="PANTHER" id="PTHR43763:SF6">
    <property type="entry name" value="XAA-PRO AMINOPEPTIDASE 1"/>
    <property type="match status" value="1"/>
</dbReference>
<dbReference type="Gene3D" id="3.40.350.10">
    <property type="entry name" value="Creatinase/prolidase N-terminal domain"/>
    <property type="match status" value="2"/>
</dbReference>
<evidence type="ECO:0000256" key="4">
    <source>
        <dbReference type="ARBA" id="ARBA00012574"/>
    </source>
</evidence>
<sequence length="623" mass="69534">MSSVAAPKGAAEKATPADTTERLTKLRQVMERHNLQAYIVPSEDAHQSEYIADCDARRAFISGFTGSAGLAVVTRNRAALWTDGRYFLQASKQLDDNWVLQKTGLPDVPTKEEWLVQVLPKGSKVGIDPTLLTVGAARTLQEAIRKEKHELAGIPENLIDQIWSHRPPRPQNPVQIHPLEYAGQSVEDKLQKLREEIKKTKAWGFVVNALDEIAWLFNLRGSDIAYNPVFFAYALVTQSEAILYVDAAKLSDQVRSHLGSAVTIRPYEAVTRDLSSYAQQFRNSEEPQKLWIGTGCSMALEAAAGGEDAVTESRSPVQAAKAIKNDVELEGFRQSHIRDAAALISYFAWLEDELVNKKNTKISEVDGADVLEKLRSQQPKFVGLSFDTISSTGPNGAIIHYKPEKETCALIDVNQIYLCDSGGQYLDGTTDVTRTLHFGNPKDHEKDAFTRVLKGHIQLDITIFPKTTTGYLLDVIARVPLWKAGLDFRHGTGHGVGSYLNVHEGPQGVGTRIAYNDIHLAAGMTITNEPGYYQDGDFGIRIENVMLIRLADTPNRFGDRDYYGFEHVTVVPIQTKLIKVELLTREEREWVNAYHLECWEKVSPLLQGNKMALGWLQRETRPI</sequence>
<dbReference type="EC" id="3.4.11.9" evidence="4"/>
<comment type="caution">
    <text evidence="15">The sequence shown here is derived from an EMBL/GenBank/DDBJ whole genome shotgun (WGS) entry which is preliminary data.</text>
</comment>
<comment type="catalytic activity">
    <reaction evidence="1">
        <text>Release of any N-terminal amino acid, including proline, that is linked to proline, even from a dipeptide or tripeptide.</text>
        <dbReference type="EC" id="3.4.11.9"/>
    </reaction>
</comment>
<dbReference type="GO" id="GO:0070006">
    <property type="term" value="F:metalloaminopeptidase activity"/>
    <property type="evidence" value="ECO:0007669"/>
    <property type="project" value="InterPro"/>
</dbReference>
<dbReference type="PANTHER" id="PTHR43763">
    <property type="entry name" value="XAA-PRO AMINOPEPTIDASE 1"/>
    <property type="match status" value="1"/>
</dbReference>
<dbReference type="Pfam" id="PF01321">
    <property type="entry name" value="Creatinase_N"/>
    <property type="match status" value="1"/>
</dbReference>
<evidence type="ECO:0000256" key="5">
    <source>
        <dbReference type="ARBA" id="ARBA00022438"/>
    </source>
</evidence>
<dbReference type="FunFam" id="3.40.350.10:FF:000010">
    <property type="entry name" value="Probable Xaa-Pro aminopeptidase P"/>
    <property type="match status" value="1"/>
</dbReference>
<evidence type="ECO:0000256" key="8">
    <source>
        <dbReference type="ARBA" id="ARBA00022801"/>
    </source>
</evidence>
<dbReference type="InterPro" id="IPR050422">
    <property type="entry name" value="X-Pro_aminopeptidase_P"/>
</dbReference>
<dbReference type="GO" id="GO:0005737">
    <property type="term" value="C:cytoplasm"/>
    <property type="evidence" value="ECO:0007669"/>
    <property type="project" value="UniProtKB-ARBA"/>
</dbReference>
<dbReference type="Gene3D" id="3.90.230.10">
    <property type="entry name" value="Creatinase/methionine aminopeptidase superfamily"/>
    <property type="match status" value="1"/>
</dbReference>
<evidence type="ECO:0000256" key="11">
    <source>
        <dbReference type="RuleBase" id="RU000590"/>
    </source>
</evidence>
<dbReference type="Pfam" id="PF16188">
    <property type="entry name" value="Peptidase_M24_C"/>
    <property type="match status" value="1"/>
</dbReference>
<accession>A0AAD5SKA6</accession>
<evidence type="ECO:0000256" key="1">
    <source>
        <dbReference type="ARBA" id="ARBA00001424"/>
    </source>
</evidence>
<feature type="domain" description="Peptidase M24" evidence="12">
    <location>
        <begin position="331"/>
        <end position="548"/>
    </location>
</feature>
<keyword evidence="9" id="KW-0482">Metalloprotease</keyword>
<evidence type="ECO:0000259" key="13">
    <source>
        <dbReference type="Pfam" id="PF01321"/>
    </source>
</evidence>
<dbReference type="AlphaFoldDB" id="A0AAD5SKA6"/>
<dbReference type="CDD" id="cd01085">
    <property type="entry name" value="APP"/>
    <property type="match status" value="1"/>
</dbReference>
<feature type="domain" description="Creatinase N-terminal" evidence="13">
    <location>
        <begin position="22"/>
        <end position="151"/>
    </location>
</feature>
<dbReference type="Pfam" id="PF00557">
    <property type="entry name" value="Peptidase_M24"/>
    <property type="match status" value="1"/>
</dbReference>
<dbReference type="FunFam" id="3.90.230.10:FF:000007">
    <property type="entry name" value="Xaa-Pro aminopeptidase P"/>
    <property type="match status" value="1"/>
</dbReference>
<keyword evidence="5" id="KW-0031">Aminopeptidase</keyword>
<evidence type="ECO:0000259" key="12">
    <source>
        <dbReference type="Pfam" id="PF00557"/>
    </source>
</evidence>
<keyword evidence="16" id="KW-1185">Reference proteome</keyword>
<keyword evidence="10" id="KW-0464">Manganese</keyword>
<dbReference type="InterPro" id="IPR000587">
    <property type="entry name" value="Creatinase_N"/>
</dbReference>
<organism evidence="15 16">
    <name type="scientific">Rhizophlyctis rosea</name>
    <dbReference type="NCBI Taxonomy" id="64517"/>
    <lineage>
        <taxon>Eukaryota</taxon>
        <taxon>Fungi</taxon>
        <taxon>Fungi incertae sedis</taxon>
        <taxon>Chytridiomycota</taxon>
        <taxon>Chytridiomycota incertae sedis</taxon>
        <taxon>Chytridiomycetes</taxon>
        <taxon>Rhizophlyctidales</taxon>
        <taxon>Rhizophlyctidaceae</taxon>
        <taxon>Rhizophlyctis</taxon>
    </lineage>
</organism>
<dbReference type="InterPro" id="IPR029149">
    <property type="entry name" value="Creatin/AminoP/Spt16_N"/>
</dbReference>
<name>A0AAD5SKA6_9FUNG</name>
<gene>
    <name evidence="15" type="ORF">HK097_007565</name>
</gene>
<dbReference type="PROSITE" id="PS00491">
    <property type="entry name" value="PROLINE_PEPTIDASE"/>
    <property type="match status" value="1"/>
</dbReference>
<evidence type="ECO:0000313" key="16">
    <source>
        <dbReference type="Proteomes" id="UP001212841"/>
    </source>
</evidence>
<dbReference type="InterPro" id="IPR033740">
    <property type="entry name" value="Pept_M24B"/>
</dbReference>
<evidence type="ECO:0000256" key="9">
    <source>
        <dbReference type="ARBA" id="ARBA00023049"/>
    </source>
</evidence>
<dbReference type="GO" id="GO:0046872">
    <property type="term" value="F:metal ion binding"/>
    <property type="evidence" value="ECO:0007669"/>
    <property type="project" value="UniProtKB-KW"/>
</dbReference>
<dbReference type="InterPro" id="IPR036005">
    <property type="entry name" value="Creatinase/aminopeptidase-like"/>
</dbReference>
<evidence type="ECO:0000256" key="3">
    <source>
        <dbReference type="ARBA" id="ARBA00008766"/>
    </source>
</evidence>
<dbReference type="FunFam" id="3.40.350.10:FF:000003">
    <property type="entry name" value="Xaa-pro aminopeptidase P"/>
    <property type="match status" value="1"/>
</dbReference>